<dbReference type="GO" id="GO:0070536">
    <property type="term" value="P:protein K63-linked deubiquitination"/>
    <property type="evidence" value="ECO:0007669"/>
    <property type="project" value="TreeGrafter"/>
</dbReference>
<dbReference type="GO" id="GO:0008237">
    <property type="term" value="F:metallopeptidase activity"/>
    <property type="evidence" value="ECO:0007669"/>
    <property type="project" value="InterPro"/>
</dbReference>
<dbReference type="GO" id="GO:0016020">
    <property type="term" value="C:membrane"/>
    <property type="evidence" value="ECO:0007669"/>
    <property type="project" value="TreeGrafter"/>
</dbReference>
<dbReference type="OrthoDB" id="3640at2759"/>
<dbReference type="Proteomes" id="UP000703269">
    <property type="component" value="Unassembled WGS sequence"/>
</dbReference>
<protein>
    <submittedName>
        <fullName evidence="2">Mov34-domain-containing protein</fullName>
    </submittedName>
</protein>
<evidence type="ECO:0000313" key="3">
    <source>
        <dbReference type="Proteomes" id="UP000703269"/>
    </source>
</evidence>
<dbReference type="AlphaFoldDB" id="A0A9P3G1D9"/>
<gene>
    <name evidence="2" type="ORF">PsYK624_025480</name>
</gene>
<dbReference type="PANTHER" id="PTHR12947:SF13">
    <property type="entry name" value="FI19924P1"/>
    <property type="match status" value="1"/>
</dbReference>
<dbReference type="SMART" id="SM00232">
    <property type="entry name" value="JAB_MPN"/>
    <property type="match status" value="1"/>
</dbReference>
<dbReference type="InterPro" id="IPR037518">
    <property type="entry name" value="MPN"/>
</dbReference>
<dbReference type="GO" id="GO:0005768">
    <property type="term" value="C:endosome"/>
    <property type="evidence" value="ECO:0007669"/>
    <property type="project" value="TreeGrafter"/>
</dbReference>
<dbReference type="Pfam" id="PF01398">
    <property type="entry name" value="JAB"/>
    <property type="match status" value="1"/>
</dbReference>
<reference evidence="2 3" key="1">
    <citation type="submission" date="2021-08" db="EMBL/GenBank/DDBJ databases">
        <title>Draft Genome Sequence of Phanerochaete sordida strain YK-624.</title>
        <authorList>
            <person name="Mori T."/>
            <person name="Dohra H."/>
            <person name="Suzuki T."/>
            <person name="Kawagishi H."/>
            <person name="Hirai H."/>
        </authorList>
    </citation>
    <scope>NUCLEOTIDE SEQUENCE [LARGE SCALE GENOMIC DNA]</scope>
    <source>
        <strain evidence="2 3">YK-624</strain>
    </source>
</reference>
<dbReference type="PANTHER" id="PTHR12947">
    <property type="entry name" value="AMSH-LIKE PROTEASE"/>
    <property type="match status" value="1"/>
</dbReference>
<dbReference type="InterPro" id="IPR000555">
    <property type="entry name" value="JAMM/MPN+_dom"/>
</dbReference>
<comment type="caution">
    <text evidence="2">The sequence shown here is derived from an EMBL/GenBank/DDBJ whole genome shotgun (WGS) entry which is preliminary data.</text>
</comment>
<accession>A0A9P3G1D9</accession>
<evidence type="ECO:0000313" key="2">
    <source>
        <dbReference type="EMBL" id="GJE86468.1"/>
    </source>
</evidence>
<dbReference type="PROSITE" id="PS50249">
    <property type="entry name" value="MPN"/>
    <property type="match status" value="1"/>
</dbReference>
<feature type="domain" description="MPN" evidence="1">
    <location>
        <begin position="168"/>
        <end position="298"/>
    </location>
</feature>
<name>A0A9P3G1D9_9APHY</name>
<sequence>MRYEEAFVELAVAATIVVEKLPTHREYHTVLHGEQRRNLAVNGTDILDSLSMLKGPLVEKHEWWLAQQISTLGVDDRPKANPATASLLTKVEKGRTRHALQAAHTEHAWRAQNTALEHKGAHFDASPDVIPQVAESPVAIPSPEHTSLPLPDTSLLSETIPEKYGLKAVRVPKTVLTRFLEIVKVATQKGEEACGLLLGKQKGTRYVVTTLLVPKQHATVRGCTMDDEELISQFTEERSLMTLGWIHTHPTQPCFMSSDDLHVHAIFQSTLPEAFAMVCAPNSTPTFGIFRLLDPPGLQIILDCEATKPFHPHPDVPLYTVSR</sequence>
<dbReference type="EMBL" id="BPQB01000004">
    <property type="protein sequence ID" value="GJE86468.1"/>
    <property type="molecule type" value="Genomic_DNA"/>
</dbReference>
<dbReference type="Gene3D" id="3.40.140.10">
    <property type="entry name" value="Cytidine Deaminase, domain 2"/>
    <property type="match status" value="1"/>
</dbReference>
<proteinExistence type="predicted"/>
<dbReference type="Gene3D" id="1.20.58.80">
    <property type="entry name" value="Phosphotransferase system, lactose/cellobiose-type IIA subunit"/>
    <property type="match status" value="1"/>
</dbReference>
<dbReference type="GO" id="GO:0061578">
    <property type="term" value="F:K63-linked deubiquitinase activity"/>
    <property type="evidence" value="ECO:0007669"/>
    <property type="project" value="TreeGrafter"/>
</dbReference>
<evidence type="ECO:0000259" key="1">
    <source>
        <dbReference type="PROSITE" id="PS50249"/>
    </source>
</evidence>
<dbReference type="SUPFAM" id="SSF102712">
    <property type="entry name" value="JAB1/MPN domain"/>
    <property type="match status" value="1"/>
</dbReference>
<keyword evidence="3" id="KW-1185">Reference proteome</keyword>
<organism evidence="2 3">
    <name type="scientific">Phanerochaete sordida</name>
    <dbReference type="NCBI Taxonomy" id="48140"/>
    <lineage>
        <taxon>Eukaryota</taxon>
        <taxon>Fungi</taxon>
        <taxon>Dikarya</taxon>
        <taxon>Basidiomycota</taxon>
        <taxon>Agaricomycotina</taxon>
        <taxon>Agaricomycetes</taxon>
        <taxon>Polyporales</taxon>
        <taxon>Phanerochaetaceae</taxon>
        <taxon>Phanerochaete</taxon>
    </lineage>
</organism>